<dbReference type="EMBL" id="JAFIMR010000038">
    <property type="protein sequence ID" value="KAI1858000.1"/>
    <property type="molecule type" value="Genomic_DNA"/>
</dbReference>
<feature type="transmembrane region" description="Helical" evidence="6">
    <location>
        <begin position="57"/>
        <end position="75"/>
    </location>
</feature>
<dbReference type="GO" id="GO:0005886">
    <property type="term" value="C:plasma membrane"/>
    <property type="evidence" value="ECO:0007669"/>
    <property type="project" value="TreeGrafter"/>
</dbReference>
<protein>
    <recommendedName>
        <fullName evidence="9">Heat shock protein 30</fullName>
    </recommendedName>
</protein>
<evidence type="ECO:0000313" key="7">
    <source>
        <dbReference type="EMBL" id="KAI1858000.1"/>
    </source>
</evidence>
<gene>
    <name evidence="7" type="ORF">JX265_011030</name>
</gene>
<dbReference type="InterPro" id="IPR001425">
    <property type="entry name" value="Arc/bac/fun_rhodopsins"/>
</dbReference>
<feature type="transmembrane region" description="Helical" evidence="6">
    <location>
        <begin position="95"/>
        <end position="113"/>
    </location>
</feature>
<evidence type="ECO:0000256" key="2">
    <source>
        <dbReference type="ARBA" id="ARBA00008130"/>
    </source>
</evidence>
<keyword evidence="4 6" id="KW-1133">Transmembrane helix</keyword>
<evidence type="ECO:0000256" key="3">
    <source>
        <dbReference type="ARBA" id="ARBA00022692"/>
    </source>
</evidence>
<evidence type="ECO:0000256" key="4">
    <source>
        <dbReference type="ARBA" id="ARBA00022989"/>
    </source>
</evidence>
<feature type="transmembrane region" description="Helical" evidence="6">
    <location>
        <begin position="120"/>
        <end position="140"/>
    </location>
</feature>
<keyword evidence="8" id="KW-1185">Reference proteome</keyword>
<evidence type="ECO:0008006" key="9">
    <source>
        <dbReference type="Google" id="ProtNLM"/>
    </source>
</evidence>
<comment type="caution">
    <text evidence="7">The sequence shown here is derived from an EMBL/GenBank/DDBJ whole genome shotgun (WGS) entry which is preliminary data.</text>
</comment>
<dbReference type="InterPro" id="IPR043476">
    <property type="entry name" value="Yro2-like_7TM"/>
</dbReference>
<feature type="transmembrane region" description="Helical" evidence="6">
    <location>
        <begin position="214"/>
        <end position="234"/>
    </location>
</feature>
<dbReference type="SUPFAM" id="SSF81321">
    <property type="entry name" value="Family A G protein-coupled receptor-like"/>
    <property type="match status" value="1"/>
</dbReference>
<dbReference type="Proteomes" id="UP000829685">
    <property type="component" value="Unassembled WGS sequence"/>
</dbReference>
<dbReference type="OrthoDB" id="536545at2759"/>
<reference evidence="7" key="1">
    <citation type="submission" date="2021-03" db="EMBL/GenBank/DDBJ databases">
        <title>Revisited historic fungal species revealed as producer of novel bioactive compounds through whole genome sequencing and comparative genomics.</title>
        <authorList>
            <person name="Vignolle G.A."/>
            <person name="Hochenegger N."/>
            <person name="Mach R.L."/>
            <person name="Mach-Aigner A.R."/>
            <person name="Javad Rahimi M."/>
            <person name="Salim K.A."/>
            <person name="Chan C.M."/>
            <person name="Lim L.B.L."/>
            <person name="Cai F."/>
            <person name="Druzhinina I.S."/>
            <person name="U'Ren J.M."/>
            <person name="Derntl C."/>
        </authorList>
    </citation>
    <scope>NUCLEOTIDE SEQUENCE</scope>
    <source>
        <strain evidence="7">TUCIM 5799</strain>
    </source>
</reference>
<comment type="subcellular location">
    <subcellularLocation>
        <location evidence="1">Membrane</location>
        <topology evidence="1">Multi-pass membrane protein</topology>
    </subcellularLocation>
</comment>
<dbReference type="Pfam" id="PF01036">
    <property type="entry name" value="Bac_rhodopsin"/>
    <property type="match status" value="1"/>
</dbReference>
<dbReference type="PANTHER" id="PTHR28286">
    <property type="match status" value="1"/>
</dbReference>
<dbReference type="GO" id="GO:0005783">
    <property type="term" value="C:endoplasmic reticulum"/>
    <property type="evidence" value="ECO:0007669"/>
    <property type="project" value="TreeGrafter"/>
</dbReference>
<accession>A0A9P9WDD9</accession>
<comment type="similarity">
    <text evidence="2">Belongs to the archaeal/bacterial/fungal opsin family.</text>
</comment>
<dbReference type="PRINTS" id="PR00251">
    <property type="entry name" value="BACTRLOPSIN"/>
</dbReference>
<proteinExistence type="inferred from homology"/>
<sequence length="279" mass="30589">MGVIARANEALQVNPSFGGDSLTTNGSDWLWAVTAIYALSFLIFFATSFKPFSGERIFHYIFTVSLLVGTIAYFSWASNLAHVIINGRQIYWAKYVYWVVEFPAIIVALGLLSGVSWATILYNTFLSWIWVISYLVSAFTLSTYKWGFYAFGTVAWLILAFNTLSSGASSAKRVGVSGHHSFLAGWTNLLWLLWPIAFGVSDGGYTIGVTPTAIFFGVLDVLLTPVLAFGFLVLSRKWDYNKLNLAFTRYGRVNDGGHFPEKAAATPAHGGVSTTAPAP</sequence>
<evidence type="ECO:0000256" key="5">
    <source>
        <dbReference type="ARBA" id="ARBA00023136"/>
    </source>
</evidence>
<name>A0A9P9WDD9_9PEZI</name>
<dbReference type="SMART" id="SM01021">
    <property type="entry name" value="Bac_rhodopsin"/>
    <property type="match status" value="1"/>
</dbReference>
<dbReference type="Gene3D" id="1.20.1070.10">
    <property type="entry name" value="Rhodopsin 7-helix transmembrane proteins"/>
    <property type="match status" value="1"/>
</dbReference>
<evidence type="ECO:0000256" key="6">
    <source>
        <dbReference type="SAM" id="Phobius"/>
    </source>
</evidence>
<dbReference type="PANTHER" id="PTHR28286:SF1">
    <property type="entry name" value="30 KDA HEAT SHOCK PROTEIN-RELATED"/>
    <property type="match status" value="1"/>
</dbReference>
<dbReference type="AlphaFoldDB" id="A0A9P9WDD9"/>
<evidence type="ECO:0000256" key="1">
    <source>
        <dbReference type="ARBA" id="ARBA00004141"/>
    </source>
</evidence>
<feature type="transmembrane region" description="Helical" evidence="6">
    <location>
        <begin position="176"/>
        <end position="194"/>
    </location>
</feature>
<feature type="transmembrane region" description="Helical" evidence="6">
    <location>
        <begin position="146"/>
        <end position="164"/>
    </location>
</feature>
<feature type="transmembrane region" description="Helical" evidence="6">
    <location>
        <begin position="29"/>
        <end position="45"/>
    </location>
</feature>
<keyword evidence="3 6" id="KW-0812">Transmembrane</keyword>
<organism evidence="7 8">
    <name type="scientific">Neoarthrinium moseri</name>
    <dbReference type="NCBI Taxonomy" id="1658444"/>
    <lineage>
        <taxon>Eukaryota</taxon>
        <taxon>Fungi</taxon>
        <taxon>Dikarya</taxon>
        <taxon>Ascomycota</taxon>
        <taxon>Pezizomycotina</taxon>
        <taxon>Sordariomycetes</taxon>
        <taxon>Xylariomycetidae</taxon>
        <taxon>Amphisphaeriales</taxon>
        <taxon>Apiosporaceae</taxon>
        <taxon>Neoarthrinium</taxon>
    </lineage>
</organism>
<dbReference type="CDD" id="cd15239">
    <property type="entry name" value="7tm_YRO2_fungal-like"/>
    <property type="match status" value="1"/>
</dbReference>
<evidence type="ECO:0000313" key="8">
    <source>
        <dbReference type="Proteomes" id="UP000829685"/>
    </source>
</evidence>
<keyword evidence="5 6" id="KW-0472">Membrane</keyword>